<dbReference type="GO" id="GO:0004713">
    <property type="term" value="F:protein tyrosine kinase activity"/>
    <property type="evidence" value="ECO:0007669"/>
    <property type="project" value="TreeGrafter"/>
</dbReference>
<accession>A0A089NY86</accession>
<gene>
    <name evidence="4" type="ORF">MOC_3745</name>
</gene>
<dbReference type="AlphaFoldDB" id="A0A089NY86"/>
<feature type="coiled-coil region" evidence="1">
    <location>
        <begin position="12"/>
        <end position="63"/>
    </location>
</feature>
<proteinExistence type="predicted"/>
<dbReference type="KEGG" id="mor:MOC_3745"/>
<dbReference type="PANTHER" id="PTHR32309:SF13">
    <property type="entry name" value="FERRIC ENTEROBACTIN TRANSPORT PROTEIN FEPE"/>
    <property type="match status" value="1"/>
</dbReference>
<sequence>MVRVYQDSMVALLKVNSEIAGLLDLVKQQEQEISTVNRDLTTLVSKQTEFERLKRDVAQATLNAELYAKRTTEEQINADLRSAKLTNIRVIQSATTPLRAVFPNGAQFLGLGVVFGLILGASASLMLEMYGPRPVSDATAPDAPAAPGRFAAAHASTPGAQANELLRKAAAYFAMADLKRRARTQSGS</sequence>
<organism evidence="4 5">
    <name type="scientific">Methylobacterium oryzae CBMB20</name>
    <dbReference type="NCBI Taxonomy" id="693986"/>
    <lineage>
        <taxon>Bacteria</taxon>
        <taxon>Pseudomonadati</taxon>
        <taxon>Pseudomonadota</taxon>
        <taxon>Alphaproteobacteria</taxon>
        <taxon>Hyphomicrobiales</taxon>
        <taxon>Methylobacteriaceae</taxon>
        <taxon>Methylobacterium</taxon>
    </lineage>
</organism>
<evidence type="ECO:0000256" key="1">
    <source>
        <dbReference type="SAM" id="Coils"/>
    </source>
</evidence>
<evidence type="ECO:0000313" key="4">
    <source>
        <dbReference type="EMBL" id="AIQ91500.1"/>
    </source>
</evidence>
<reference evidence="4 5" key="1">
    <citation type="journal article" date="2014" name="PLoS ONE">
        <title>Genome Information of Methylobacterium oryzae, a Plant-Probiotic Methylotroph in the Phyllosphere.</title>
        <authorList>
            <person name="Kwak M.J."/>
            <person name="Jeong H."/>
            <person name="Madhaiyan M."/>
            <person name="Lee Y."/>
            <person name="Sa T.M."/>
            <person name="Oh T.K."/>
            <person name="Kim J.F."/>
        </authorList>
    </citation>
    <scope>NUCLEOTIDE SEQUENCE [LARGE SCALE GENOMIC DNA]</scope>
    <source>
        <strain evidence="4 5">CBMB20</strain>
    </source>
</reference>
<evidence type="ECO:0000256" key="2">
    <source>
        <dbReference type="SAM" id="Phobius"/>
    </source>
</evidence>
<dbReference type="STRING" id="693986.MOC_3745"/>
<dbReference type="Pfam" id="PF13807">
    <property type="entry name" value="GNVR"/>
    <property type="match status" value="1"/>
</dbReference>
<name>A0A089NY86_9HYPH</name>
<keyword evidence="2" id="KW-0472">Membrane</keyword>
<dbReference type="PANTHER" id="PTHR32309">
    <property type="entry name" value="TYROSINE-PROTEIN KINASE"/>
    <property type="match status" value="1"/>
</dbReference>
<feature type="domain" description="Tyrosine-protein kinase G-rich" evidence="3">
    <location>
        <begin position="47"/>
        <end position="126"/>
    </location>
</feature>
<dbReference type="Proteomes" id="UP000029492">
    <property type="component" value="Chromosome"/>
</dbReference>
<protein>
    <submittedName>
        <fullName evidence="4">Lipopolysaccharide biosynthesis protein</fullName>
    </submittedName>
</protein>
<evidence type="ECO:0000259" key="3">
    <source>
        <dbReference type="Pfam" id="PF13807"/>
    </source>
</evidence>
<dbReference type="InterPro" id="IPR032807">
    <property type="entry name" value="GNVR"/>
</dbReference>
<dbReference type="InterPro" id="IPR050445">
    <property type="entry name" value="Bact_polysacc_biosynth/exp"/>
</dbReference>
<keyword evidence="2" id="KW-0812">Transmembrane</keyword>
<dbReference type="GO" id="GO:0005886">
    <property type="term" value="C:plasma membrane"/>
    <property type="evidence" value="ECO:0007669"/>
    <property type="project" value="TreeGrafter"/>
</dbReference>
<dbReference type="HOGENOM" id="CLU_1439559_0_0_5"/>
<feature type="transmembrane region" description="Helical" evidence="2">
    <location>
        <begin position="108"/>
        <end position="127"/>
    </location>
</feature>
<evidence type="ECO:0000313" key="5">
    <source>
        <dbReference type="Proteomes" id="UP000029492"/>
    </source>
</evidence>
<dbReference type="EMBL" id="CP003811">
    <property type="protein sequence ID" value="AIQ91500.1"/>
    <property type="molecule type" value="Genomic_DNA"/>
</dbReference>
<keyword evidence="5" id="KW-1185">Reference proteome</keyword>
<keyword evidence="1" id="KW-0175">Coiled coil</keyword>
<dbReference type="eggNOG" id="ENOG5030JRB">
    <property type="taxonomic scope" value="Bacteria"/>
</dbReference>
<keyword evidence="2" id="KW-1133">Transmembrane helix</keyword>